<dbReference type="PROSITE" id="PS51257">
    <property type="entry name" value="PROKAR_LIPOPROTEIN"/>
    <property type="match status" value="1"/>
</dbReference>
<name>A0A1H3V124_9BACI</name>
<proteinExistence type="predicted"/>
<dbReference type="STRING" id="1503961.SAMN05421736_1342"/>
<keyword evidence="3" id="KW-1185">Reference proteome</keyword>
<feature type="transmembrane region" description="Helical" evidence="1">
    <location>
        <begin position="12"/>
        <end position="31"/>
    </location>
</feature>
<dbReference type="EMBL" id="FNPI01000034">
    <property type="protein sequence ID" value="SDZ68317.1"/>
    <property type="molecule type" value="Genomic_DNA"/>
</dbReference>
<keyword evidence="1" id="KW-1133">Transmembrane helix</keyword>
<sequence length="89" mass="10008">MENTKEEYMVKKILLLRYGLLLIVFIVLTAGCSNQHRDKNDTEIDSNGNDNPFEVDEEETIILGNLGHGFANPEVDENGEMLPLHYDGG</sequence>
<protein>
    <submittedName>
        <fullName evidence="2">Uncharacterized protein</fullName>
    </submittedName>
</protein>
<dbReference type="Proteomes" id="UP000198935">
    <property type="component" value="Unassembled WGS sequence"/>
</dbReference>
<keyword evidence="1" id="KW-0472">Membrane</keyword>
<evidence type="ECO:0000313" key="2">
    <source>
        <dbReference type="EMBL" id="SDZ68317.1"/>
    </source>
</evidence>
<dbReference type="AlphaFoldDB" id="A0A1H3V124"/>
<evidence type="ECO:0000256" key="1">
    <source>
        <dbReference type="SAM" id="Phobius"/>
    </source>
</evidence>
<evidence type="ECO:0000313" key="3">
    <source>
        <dbReference type="Proteomes" id="UP000198935"/>
    </source>
</evidence>
<organism evidence="2 3">
    <name type="scientific">Evansella caseinilytica</name>
    <dbReference type="NCBI Taxonomy" id="1503961"/>
    <lineage>
        <taxon>Bacteria</taxon>
        <taxon>Bacillati</taxon>
        <taxon>Bacillota</taxon>
        <taxon>Bacilli</taxon>
        <taxon>Bacillales</taxon>
        <taxon>Bacillaceae</taxon>
        <taxon>Evansella</taxon>
    </lineage>
</organism>
<gene>
    <name evidence="2" type="ORF">SAMN05421736_1342</name>
</gene>
<keyword evidence="1" id="KW-0812">Transmembrane</keyword>
<accession>A0A1H3V124</accession>
<reference evidence="3" key="1">
    <citation type="submission" date="2016-10" db="EMBL/GenBank/DDBJ databases">
        <authorList>
            <person name="Varghese N."/>
            <person name="Submissions S."/>
        </authorList>
    </citation>
    <scope>NUCLEOTIDE SEQUENCE [LARGE SCALE GENOMIC DNA]</scope>
    <source>
        <strain evidence="3">SP</strain>
    </source>
</reference>